<dbReference type="EMBL" id="JAVFWL010000005">
    <property type="protein sequence ID" value="KAK6756172.1"/>
    <property type="molecule type" value="Genomic_DNA"/>
</dbReference>
<evidence type="ECO:0000313" key="1">
    <source>
        <dbReference type="EMBL" id="KAK6756172.1"/>
    </source>
</evidence>
<proteinExistence type="predicted"/>
<reference evidence="1 2" key="1">
    <citation type="submission" date="2023-08" db="EMBL/GenBank/DDBJ databases">
        <title>A Necator americanus chromosomal reference genome.</title>
        <authorList>
            <person name="Ilik V."/>
            <person name="Petrzelkova K.J."/>
            <person name="Pardy F."/>
            <person name="Fuh T."/>
            <person name="Niatou-Singa F.S."/>
            <person name="Gouil Q."/>
            <person name="Baker L."/>
            <person name="Ritchie M.E."/>
            <person name="Jex A.R."/>
            <person name="Gazzola D."/>
            <person name="Li H."/>
            <person name="Toshio Fujiwara R."/>
            <person name="Zhan B."/>
            <person name="Aroian R.V."/>
            <person name="Pafco B."/>
            <person name="Schwarz E.M."/>
        </authorList>
    </citation>
    <scope>NUCLEOTIDE SEQUENCE [LARGE SCALE GENOMIC DNA]</scope>
    <source>
        <strain evidence="1 2">Aroian</strain>
        <tissue evidence="1">Whole animal</tissue>
    </source>
</reference>
<name>A0ABR1E0F5_NECAM</name>
<protein>
    <submittedName>
        <fullName evidence="1">Uncharacterized protein</fullName>
    </submittedName>
</protein>
<dbReference type="Proteomes" id="UP001303046">
    <property type="component" value="Unassembled WGS sequence"/>
</dbReference>
<sequence>MDRRRDNRRDCIGYNNCLSKMKPLLQMIMSSPTTLLAFVKGNGWKYPLRCPSDAYYLRRRLQKEGSITMKMVLGSGAQYLVHFENQILNLRCKKNCNMLLIA</sequence>
<evidence type="ECO:0000313" key="2">
    <source>
        <dbReference type="Proteomes" id="UP001303046"/>
    </source>
</evidence>
<gene>
    <name evidence="1" type="primary">Necator_chrV.g19310</name>
    <name evidence="1" type="ORF">RB195_014518</name>
</gene>
<organism evidence="1 2">
    <name type="scientific">Necator americanus</name>
    <name type="common">Human hookworm</name>
    <dbReference type="NCBI Taxonomy" id="51031"/>
    <lineage>
        <taxon>Eukaryota</taxon>
        <taxon>Metazoa</taxon>
        <taxon>Ecdysozoa</taxon>
        <taxon>Nematoda</taxon>
        <taxon>Chromadorea</taxon>
        <taxon>Rhabditida</taxon>
        <taxon>Rhabditina</taxon>
        <taxon>Rhabditomorpha</taxon>
        <taxon>Strongyloidea</taxon>
        <taxon>Ancylostomatidae</taxon>
        <taxon>Bunostominae</taxon>
        <taxon>Necator</taxon>
    </lineage>
</organism>
<keyword evidence="2" id="KW-1185">Reference proteome</keyword>
<comment type="caution">
    <text evidence="1">The sequence shown here is derived from an EMBL/GenBank/DDBJ whole genome shotgun (WGS) entry which is preliminary data.</text>
</comment>
<accession>A0ABR1E0F5</accession>